<proteinExistence type="predicted"/>
<evidence type="ECO:0008006" key="2">
    <source>
        <dbReference type="Google" id="ProtNLM"/>
    </source>
</evidence>
<sequence length="231" mass="26130">MAFELKSVVPWGRSLEEYQLMFNLTEADLGRRVVSFGDGPAGFNAGMHALGHRVVSLDPIYGFTREALAGRIRETRDEVLAQVTRNRDKFVWTHIRDVADLERIRMGAMDRFLADYDAGRREGRYVPHALPDRTPYADDAFDLGLSSHFLVLYANLGLDFHLQSLGEMLRICREVRIFPLLDLDANESAVLPGLTAHFGRDYALTVEPVAYAFQRDGNRMLRIVKREGTGA</sequence>
<gene>
    <name evidence="1" type="ORF">AVDCRST_MAG56-5226</name>
</gene>
<protein>
    <recommendedName>
        <fullName evidence="2">SAM-dependent methyltransferase</fullName>
    </recommendedName>
</protein>
<name>A0A6J4K9R8_9SPHI</name>
<reference evidence="1" key="1">
    <citation type="submission" date="2020-02" db="EMBL/GenBank/DDBJ databases">
        <authorList>
            <person name="Meier V. D."/>
        </authorList>
    </citation>
    <scope>NUCLEOTIDE SEQUENCE</scope>
    <source>
        <strain evidence="1">AVDCRST_MAG56</strain>
    </source>
</reference>
<evidence type="ECO:0000313" key="1">
    <source>
        <dbReference type="EMBL" id="CAA9298628.1"/>
    </source>
</evidence>
<dbReference type="EMBL" id="CADCTQ010000433">
    <property type="protein sequence ID" value="CAA9298628.1"/>
    <property type="molecule type" value="Genomic_DNA"/>
</dbReference>
<organism evidence="1">
    <name type="scientific">uncultured Cytophagales bacterium</name>
    <dbReference type="NCBI Taxonomy" id="158755"/>
    <lineage>
        <taxon>Bacteria</taxon>
        <taxon>Pseudomonadati</taxon>
        <taxon>Bacteroidota</taxon>
        <taxon>Sphingobacteriia</taxon>
        <taxon>Sphingobacteriales</taxon>
        <taxon>environmental samples</taxon>
    </lineage>
</organism>
<dbReference type="AlphaFoldDB" id="A0A6J4K9R8"/>
<accession>A0A6J4K9R8</accession>